<dbReference type="RefSeq" id="WP_197038102.1">
    <property type="nucleotide sequence ID" value="NZ_JAWLUM010000006.1"/>
</dbReference>
<organism evidence="2 3">
    <name type="scientific">Williamsia marianensis</name>
    <dbReference type="NCBI Taxonomy" id="85044"/>
    <lineage>
        <taxon>Bacteria</taxon>
        <taxon>Bacillati</taxon>
        <taxon>Actinomycetota</taxon>
        <taxon>Actinomycetes</taxon>
        <taxon>Mycobacteriales</taxon>
        <taxon>Nocardiaceae</taxon>
        <taxon>Williamsia</taxon>
    </lineage>
</organism>
<name>A0ABU4F1W9_WILMA</name>
<sequence>MTEDDFDALDELDEATAPPPPPVAAPEPPPLEFESVYDFVEQHLVCIYARNIDNPQFRWCKKWWAHAEAVSRLEALHRAYEHLRRDPGTGMSTWWRDHAGPAMAALLDPHGTFEGCSAELDRHEPVCTILPVDPMGEALLRQIMAGRFQSEGVQ</sequence>
<gene>
    <name evidence="2" type="ORF">R4198_24695</name>
</gene>
<feature type="region of interest" description="Disordered" evidence="1">
    <location>
        <begin position="1"/>
        <end position="30"/>
    </location>
</feature>
<feature type="compositionally biased region" description="Acidic residues" evidence="1">
    <location>
        <begin position="1"/>
        <end position="14"/>
    </location>
</feature>
<evidence type="ECO:0000256" key="1">
    <source>
        <dbReference type="SAM" id="MobiDB-lite"/>
    </source>
</evidence>
<evidence type="ECO:0000313" key="2">
    <source>
        <dbReference type="EMBL" id="MDV7136902.1"/>
    </source>
</evidence>
<accession>A0ABU4F1W9</accession>
<dbReference type="Pfam" id="PF16259">
    <property type="entry name" value="DUF4913"/>
    <property type="match status" value="1"/>
</dbReference>
<evidence type="ECO:0000313" key="3">
    <source>
        <dbReference type="Proteomes" id="UP001185792"/>
    </source>
</evidence>
<dbReference type="InterPro" id="IPR032584">
    <property type="entry name" value="DUF4913"/>
</dbReference>
<comment type="caution">
    <text evidence="2">The sequence shown here is derived from an EMBL/GenBank/DDBJ whole genome shotgun (WGS) entry which is preliminary data.</text>
</comment>
<feature type="compositionally biased region" description="Pro residues" evidence="1">
    <location>
        <begin position="17"/>
        <end position="30"/>
    </location>
</feature>
<proteinExistence type="predicted"/>
<keyword evidence="3" id="KW-1185">Reference proteome</keyword>
<dbReference type="Proteomes" id="UP001185792">
    <property type="component" value="Unassembled WGS sequence"/>
</dbReference>
<reference evidence="2 3" key="1">
    <citation type="submission" date="2023-10" db="EMBL/GenBank/DDBJ databases">
        <title>Development of a sustainable strategy for remediation of hydrocarbon-contaminated territories based on the waste exchange concept.</title>
        <authorList>
            <person name="Krivoruchko A."/>
        </authorList>
    </citation>
    <scope>NUCLEOTIDE SEQUENCE [LARGE SCALE GENOMIC DNA]</scope>
    <source>
        <strain evidence="2 3">IEGM 1236</strain>
    </source>
</reference>
<protein>
    <submittedName>
        <fullName evidence="2">DUF4913 domain-containing protein</fullName>
    </submittedName>
</protein>
<dbReference type="EMBL" id="JAWLUM010000006">
    <property type="protein sequence ID" value="MDV7136902.1"/>
    <property type="molecule type" value="Genomic_DNA"/>
</dbReference>